<feature type="transmembrane region" description="Helical" evidence="1">
    <location>
        <begin position="5"/>
        <end position="23"/>
    </location>
</feature>
<dbReference type="InterPro" id="IPR018687">
    <property type="entry name" value="DUF2177_membr"/>
</dbReference>
<feature type="transmembrane region" description="Helical" evidence="1">
    <location>
        <begin position="101"/>
        <end position="127"/>
    </location>
</feature>
<evidence type="ECO:0000256" key="1">
    <source>
        <dbReference type="SAM" id="Phobius"/>
    </source>
</evidence>
<evidence type="ECO:0000313" key="3">
    <source>
        <dbReference type="Proteomes" id="UP000176424"/>
    </source>
</evidence>
<sequence length="132" mass="14799">MFVRLYLIALTVFLAIDMVWLTLIAKNFYAKQIGFLMAKTPNLLAALIFYLIFIAGLIFFVITPALDKKIWTQALLAGAFFGLVTYATYDLTNLATVKDWPLIITIVDLIWGMVLSASVSVITYFIAHKLGI</sequence>
<feature type="transmembrane region" description="Helical" evidence="1">
    <location>
        <begin position="70"/>
        <end position="89"/>
    </location>
</feature>
<protein>
    <recommendedName>
        <fullName evidence="4">DUF2177 domain-containing protein</fullName>
    </recommendedName>
</protein>
<accession>A0A1F4ZVV9</accession>
<proteinExistence type="predicted"/>
<keyword evidence="1" id="KW-1133">Transmembrane helix</keyword>
<keyword evidence="1" id="KW-0812">Transmembrane</keyword>
<evidence type="ECO:0000313" key="2">
    <source>
        <dbReference type="EMBL" id="OGD10583.1"/>
    </source>
</evidence>
<reference evidence="2 3" key="1">
    <citation type="journal article" date="2016" name="Nat. Commun.">
        <title>Thousands of microbial genomes shed light on interconnected biogeochemical processes in an aquifer system.</title>
        <authorList>
            <person name="Anantharaman K."/>
            <person name="Brown C.T."/>
            <person name="Hug L.A."/>
            <person name="Sharon I."/>
            <person name="Castelle C.J."/>
            <person name="Probst A.J."/>
            <person name="Thomas B.C."/>
            <person name="Singh A."/>
            <person name="Wilkins M.J."/>
            <person name="Karaoz U."/>
            <person name="Brodie E.L."/>
            <person name="Williams K.H."/>
            <person name="Hubbard S.S."/>
            <person name="Banfield J.F."/>
        </authorList>
    </citation>
    <scope>NUCLEOTIDE SEQUENCE [LARGE SCALE GENOMIC DNA]</scope>
</reference>
<dbReference type="Pfam" id="PF09945">
    <property type="entry name" value="DUF2177"/>
    <property type="match status" value="1"/>
</dbReference>
<dbReference type="Proteomes" id="UP000176424">
    <property type="component" value="Unassembled WGS sequence"/>
</dbReference>
<dbReference type="AlphaFoldDB" id="A0A1F4ZVV9"/>
<dbReference type="EMBL" id="MEXR01000003">
    <property type="protein sequence ID" value="OGD10583.1"/>
    <property type="molecule type" value="Genomic_DNA"/>
</dbReference>
<comment type="caution">
    <text evidence="2">The sequence shown here is derived from an EMBL/GenBank/DDBJ whole genome shotgun (WGS) entry which is preliminary data.</text>
</comment>
<organism evidence="2 3">
    <name type="scientific">Candidatus Amesbacteria bacterium RIFOXYB1_FULL_44_23</name>
    <dbReference type="NCBI Taxonomy" id="1797263"/>
    <lineage>
        <taxon>Bacteria</taxon>
        <taxon>Candidatus Amesiibacteriota</taxon>
    </lineage>
</organism>
<evidence type="ECO:0008006" key="4">
    <source>
        <dbReference type="Google" id="ProtNLM"/>
    </source>
</evidence>
<gene>
    <name evidence="2" type="ORF">A2397_01240</name>
</gene>
<feature type="transmembrane region" description="Helical" evidence="1">
    <location>
        <begin position="43"/>
        <end position="63"/>
    </location>
</feature>
<name>A0A1F4ZVV9_9BACT</name>
<keyword evidence="1" id="KW-0472">Membrane</keyword>